<reference evidence="3" key="1">
    <citation type="journal article" date="2019" name="Int. J. Syst. Evol. Microbiol.">
        <title>The Global Catalogue of Microorganisms (GCM) 10K type strain sequencing project: providing services to taxonomists for standard genome sequencing and annotation.</title>
        <authorList>
            <consortium name="The Broad Institute Genomics Platform"/>
            <consortium name="The Broad Institute Genome Sequencing Center for Infectious Disease"/>
            <person name="Wu L."/>
            <person name="Ma J."/>
        </authorList>
    </citation>
    <scope>NUCLEOTIDE SEQUENCE [LARGE SCALE GENOMIC DNA]</scope>
    <source>
        <strain evidence="3">JCM 13595</strain>
    </source>
</reference>
<dbReference type="Pfam" id="PF13830">
    <property type="entry name" value="DUF4192"/>
    <property type="match status" value="1"/>
</dbReference>
<organism evidence="2 3">
    <name type="scientific">Yaniella flava</name>
    <dbReference type="NCBI Taxonomy" id="287930"/>
    <lineage>
        <taxon>Bacteria</taxon>
        <taxon>Bacillati</taxon>
        <taxon>Actinomycetota</taxon>
        <taxon>Actinomycetes</taxon>
        <taxon>Micrococcales</taxon>
        <taxon>Micrococcaceae</taxon>
        <taxon>Yaniella</taxon>
    </lineage>
</organism>
<dbReference type="EMBL" id="BAAAMN010000026">
    <property type="protein sequence ID" value="GAA2035738.1"/>
    <property type="molecule type" value="Genomic_DNA"/>
</dbReference>
<evidence type="ECO:0000313" key="2">
    <source>
        <dbReference type="EMBL" id="GAA2035738.1"/>
    </source>
</evidence>
<dbReference type="InterPro" id="IPR025447">
    <property type="entry name" value="DUF4192"/>
</dbReference>
<gene>
    <name evidence="2" type="ORF">GCM10009720_15360</name>
</gene>
<evidence type="ECO:0000313" key="3">
    <source>
        <dbReference type="Proteomes" id="UP001501461"/>
    </source>
</evidence>
<sequence length="391" mass="42809">MLAYIQCTLGFRPTNSIVIVAFAGNRLSTVVRCDIPHTLQNLLRSDTPESVTFMDFGVTETQELQFMETGRHIGQLMAQEPSTTSCLLLYLSDDTSVSDQQALAAVGTANAMISAQFGVQRMPVEESWLIHHDLLWHLRCAATTECTVQGDTIGDPEQTSIFPKLDPTGATSETSGATPRKLHFPPVTAATSHIEPDTETLLEHRPHAALKWLELWDEHIREGPMMLHSDEVSELLSSLEHPAIREAILALACFDTNTALRGMVTLGRFPAAMGAAAQVPLSAADGLTIEHSAMGRSKRGPDWHRIGELERLCHQLLPLSDDATGGAVVGILAWIEWVRGRGSVALRYVGQARKRFPAERFLSTLEGQLKQGIVAGWATRVETAWNPQHAA</sequence>
<evidence type="ECO:0000256" key="1">
    <source>
        <dbReference type="SAM" id="MobiDB-lite"/>
    </source>
</evidence>
<proteinExistence type="predicted"/>
<comment type="caution">
    <text evidence="2">The sequence shown here is derived from an EMBL/GenBank/DDBJ whole genome shotgun (WGS) entry which is preliminary data.</text>
</comment>
<dbReference type="Proteomes" id="UP001501461">
    <property type="component" value="Unassembled WGS sequence"/>
</dbReference>
<accession>A0ABP5FWW6</accession>
<feature type="region of interest" description="Disordered" evidence="1">
    <location>
        <begin position="151"/>
        <end position="182"/>
    </location>
</feature>
<keyword evidence="3" id="KW-1185">Reference proteome</keyword>
<name>A0ABP5FWW6_9MICC</name>
<protein>
    <submittedName>
        <fullName evidence="2">Uncharacterized protein</fullName>
    </submittedName>
</protein>